<feature type="compositionally biased region" description="Acidic residues" evidence="1">
    <location>
        <begin position="37"/>
        <end position="48"/>
    </location>
</feature>
<evidence type="ECO:0008006" key="4">
    <source>
        <dbReference type="Google" id="ProtNLM"/>
    </source>
</evidence>
<reference evidence="2" key="1">
    <citation type="journal article" date="2018" name="Science">
        <title>Rapid genome shrinkage in a self-fertile nematode reveals sperm competition proteins.</title>
        <authorList>
            <person name="Yin D."/>
            <person name="Schwarz E.M."/>
            <person name="Thomas C.G."/>
            <person name="Felde R.L."/>
            <person name="Korf I.F."/>
            <person name="Cutter A.D."/>
            <person name="Schartner C.M."/>
            <person name="Ralston E.J."/>
            <person name="Meyer B.J."/>
            <person name="Haag E.S."/>
        </authorList>
    </citation>
    <scope>NUCLEOTIDE SEQUENCE</scope>
    <source>
        <strain evidence="2">JU1422</strain>
    </source>
</reference>
<organism evidence="2 3">
    <name type="scientific">Caenorhabditis nigoni</name>
    <dbReference type="NCBI Taxonomy" id="1611254"/>
    <lineage>
        <taxon>Eukaryota</taxon>
        <taxon>Metazoa</taxon>
        <taxon>Ecdysozoa</taxon>
        <taxon>Nematoda</taxon>
        <taxon>Chromadorea</taxon>
        <taxon>Rhabditida</taxon>
        <taxon>Rhabditina</taxon>
        <taxon>Rhabditomorpha</taxon>
        <taxon>Rhabditoidea</taxon>
        <taxon>Rhabditidae</taxon>
        <taxon>Peloderinae</taxon>
        <taxon>Caenorhabditis</taxon>
    </lineage>
</organism>
<feature type="region of interest" description="Disordered" evidence="1">
    <location>
        <begin position="309"/>
        <end position="336"/>
    </location>
</feature>
<dbReference type="STRING" id="1611254.A0A2G5S8Y5"/>
<evidence type="ECO:0000313" key="2">
    <source>
        <dbReference type="EMBL" id="PIC11351.1"/>
    </source>
</evidence>
<feature type="region of interest" description="Disordered" evidence="1">
    <location>
        <begin position="1"/>
        <end position="48"/>
    </location>
</feature>
<feature type="compositionally biased region" description="Low complexity" evidence="1">
    <location>
        <begin position="241"/>
        <end position="262"/>
    </location>
</feature>
<comment type="caution">
    <text evidence="2">The sequence shown here is derived from an EMBL/GenBank/DDBJ whole genome shotgun (WGS) entry which is preliminary data.</text>
</comment>
<dbReference type="Gene3D" id="1.10.287.1490">
    <property type="match status" value="1"/>
</dbReference>
<accession>A0A2G5S8Y5</accession>
<keyword evidence="3" id="KW-1185">Reference proteome</keyword>
<evidence type="ECO:0000256" key="1">
    <source>
        <dbReference type="SAM" id="MobiDB-lite"/>
    </source>
</evidence>
<feature type="compositionally biased region" description="Polar residues" evidence="1">
    <location>
        <begin position="226"/>
        <end position="240"/>
    </location>
</feature>
<dbReference type="OrthoDB" id="5870171at2759"/>
<evidence type="ECO:0000313" key="3">
    <source>
        <dbReference type="Proteomes" id="UP000230233"/>
    </source>
</evidence>
<dbReference type="Proteomes" id="UP000230233">
    <property type="component" value="Unassembled WGS sequence"/>
</dbReference>
<feature type="region of interest" description="Disordered" evidence="1">
    <location>
        <begin position="222"/>
        <end position="270"/>
    </location>
</feature>
<proteinExistence type="predicted"/>
<name>A0A2G5S8Y5_9PELO</name>
<dbReference type="AlphaFoldDB" id="A0A2G5S8Y5"/>
<feature type="compositionally biased region" description="Polar residues" evidence="1">
    <location>
        <begin position="1"/>
        <end position="36"/>
    </location>
</feature>
<gene>
    <name evidence="2" type="ORF">B9Z55_029141</name>
</gene>
<dbReference type="EMBL" id="PDUG01000121">
    <property type="protein sequence ID" value="PIC11351.1"/>
    <property type="molecule type" value="Genomic_DNA"/>
</dbReference>
<sequence length="336" mass="38102">MLSDQNASLQSQLKSLQTELESTQQRLQEAESASSWNDDDNWNQTESEDVALRKELEAEISKRNATIEELQRHVERLQKALNEASESADMKALEEMEEMKHQLTMVMEQNNLLKDSEARLMDHADEYAEQMERHRERCVELQVKVTELEEKLRAEQLERKAAARSVEEFSVLRQQLSTAESSLHHTQSQLSNREGTIAELTKKLAEHTKTIEELQMKLKTLAASRRQVTSSQRPSTSSQNPVTPSRPSSRLSTSSRMSTTSSFVPEAVSNPLQTSGSAFDVVVPQNMLKIILKMDEDIGQLQNAVARIREDVVTSSENSEKYSEKTSEEEKNPVAV</sequence>
<protein>
    <recommendedName>
        <fullName evidence="4">NUDE domain-containing protein</fullName>
    </recommendedName>
</protein>